<reference evidence="2 3" key="1">
    <citation type="submission" date="2018-02" db="EMBL/GenBank/DDBJ databases">
        <title>8 Nocardia nova and 1 Nocardia cyriacigeorgica strain used for evolution to TMP-SMX.</title>
        <authorList>
            <person name="Mehta H."/>
            <person name="Weng J."/>
            <person name="Shamoo Y."/>
        </authorList>
    </citation>
    <scope>NUCLEOTIDE SEQUENCE [LARGE SCALE GENOMIC DNA]</scope>
    <source>
        <strain evidence="2 3">BAA2227</strain>
    </source>
</reference>
<dbReference type="Proteomes" id="UP000238356">
    <property type="component" value="Unassembled WGS sequence"/>
</dbReference>
<gene>
    <name evidence="2" type="ORF">C5F51_15420</name>
</gene>
<dbReference type="Pfam" id="PF12680">
    <property type="entry name" value="SnoaL_2"/>
    <property type="match status" value="1"/>
</dbReference>
<evidence type="ECO:0000313" key="3">
    <source>
        <dbReference type="Proteomes" id="UP000238356"/>
    </source>
</evidence>
<dbReference type="AlphaFoldDB" id="A0A2S6A6J2"/>
<sequence length="140" mass="16041">MNDTTAEDERTATITTLLARFSSGGFDEAMDLFSEDVEMRLPFQDTSTGFWSEVDGKEGLMQLFASIPRLFDTHPLYLDSVVRSTDSRTLVARYHGDFTVRKTGKPYRNTYIAVFEFADDKIRSWTEFHNPQILAEALRP</sequence>
<proteinExistence type="predicted"/>
<dbReference type="SUPFAM" id="SSF54427">
    <property type="entry name" value="NTF2-like"/>
    <property type="match status" value="1"/>
</dbReference>
<dbReference type="InterPro" id="IPR032710">
    <property type="entry name" value="NTF2-like_dom_sf"/>
</dbReference>
<dbReference type="InterPro" id="IPR037401">
    <property type="entry name" value="SnoaL-like"/>
</dbReference>
<evidence type="ECO:0000259" key="1">
    <source>
        <dbReference type="Pfam" id="PF12680"/>
    </source>
</evidence>
<accession>A0A2S6A6J2</accession>
<dbReference type="EMBL" id="PSZD01000008">
    <property type="protein sequence ID" value="PPJ28194.1"/>
    <property type="molecule type" value="Genomic_DNA"/>
</dbReference>
<name>A0A2S6A6J2_9NOCA</name>
<feature type="domain" description="SnoaL-like" evidence="1">
    <location>
        <begin position="16"/>
        <end position="125"/>
    </location>
</feature>
<comment type="caution">
    <text evidence="2">The sequence shown here is derived from an EMBL/GenBank/DDBJ whole genome shotgun (WGS) entry which is preliminary data.</text>
</comment>
<protein>
    <recommendedName>
        <fullName evidence="1">SnoaL-like domain-containing protein</fullName>
    </recommendedName>
</protein>
<dbReference type="RefSeq" id="WP_104363421.1">
    <property type="nucleotide sequence ID" value="NZ_JBITKZ010000008.1"/>
</dbReference>
<keyword evidence="3" id="KW-1185">Reference proteome</keyword>
<organism evidence="2 3">
    <name type="scientific">Nocardia nova</name>
    <dbReference type="NCBI Taxonomy" id="37330"/>
    <lineage>
        <taxon>Bacteria</taxon>
        <taxon>Bacillati</taxon>
        <taxon>Actinomycetota</taxon>
        <taxon>Actinomycetes</taxon>
        <taxon>Mycobacteriales</taxon>
        <taxon>Nocardiaceae</taxon>
        <taxon>Nocardia</taxon>
    </lineage>
</organism>
<dbReference type="Gene3D" id="3.10.450.50">
    <property type="match status" value="1"/>
</dbReference>
<evidence type="ECO:0000313" key="2">
    <source>
        <dbReference type="EMBL" id="PPJ28194.1"/>
    </source>
</evidence>